<comment type="subcellular location">
    <subcellularLocation>
        <location evidence="1">Cell membrane</location>
        <topology evidence="1">Multi-pass membrane protein</topology>
    </subcellularLocation>
</comment>
<dbReference type="InterPro" id="IPR005170">
    <property type="entry name" value="Transptr-assoc_dom"/>
</dbReference>
<evidence type="ECO:0000256" key="5">
    <source>
        <dbReference type="ARBA" id="ARBA00022737"/>
    </source>
</evidence>
<dbReference type="SMART" id="SM01091">
    <property type="entry name" value="CorC_HlyC"/>
    <property type="match status" value="1"/>
</dbReference>
<dbReference type="InterPro" id="IPR016169">
    <property type="entry name" value="FAD-bd_PCMH_sub2"/>
</dbReference>
<protein>
    <submittedName>
        <fullName evidence="14">HlyC/CorC family transporter</fullName>
    </submittedName>
</protein>
<feature type="transmembrane region" description="Helical" evidence="11">
    <location>
        <begin position="6"/>
        <end position="33"/>
    </location>
</feature>
<dbReference type="InterPro" id="IPR000644">
    <property type="entry name" value="CBS_dom"/>
</dbReference>
<evidence type="ECO:0000313" key="15">
    <source>
        <dbReference type="Proteomes" id="UP000653127"/>
    </source>
</evidence>
<dbReference type="PROSITE" id="PS51846">
    <property type="entry name" value="CNNM"/>
    <property type="match status" value="1"/>
</dbReference>
<dbReference type="InterPro" id="IPR036318">
    <property type="entry name" value="FAD-bd_PCMH-like_sf"/>
</dbReference>
<keyword evidence="15" id="KW-1185">Reference proteome</keyword>
<evidence type="ECO:0000256" key="7">
    <source>
        <dbReference type="ARBA" id="ARBA00023122"/>
    </source>
</evidence>
<name>A0A926E0N2_9FIRM</name>
<dbReference type="CDD" id="cd04590">
    <property type="entry name" value="CBS_pair_CorC_HlyC_assoc"/>
    <property type="match status" value="1"/>
</dbReference>
<evidence type="ECO:0000256" key="10">
    <source>
        <dbReference type="PROSITE-ProRule" id="PRU01193"/>
    </source>
</evidence>
<dbReference type="GO" id="GO:0005886">
    <property type="term" value="C:plasma membrane"/>
    <property type="evidence" value="ECO:0007669"/>
    <property type="project" value="UniProtKB-SubCell"/>
</dbReference>
<dbReference type="AlphaFoldDB" id="A0A926E0N2"/>
<dbReference type="RefSeq" id="WP_249283658.1">
    <property type="nucleotide sequence ID" value="NZ_JACRST010000028.1"/>
</dbReference>
<feature type="transmembrane region" description="Helical" evidence="11">
    <location>
        <begin position="64"/>
        <end position="84"/>
    </location>
</feature>
<keyword evidence="5" id="KW-0677">Repeat</keyword>
<evidence type="ECO:0000259" key="12">
    <source>
        <dbReference type="PROSITE" id="PS51371"/>
    </source>
</evidence>
<keyword evidence="3" id="KW-1003">Cell membrane</keyword>
<organism evidence="14 15">
    <name type="scientific">Ligaoa zhengdingensis</name>
    <dbReference type="NCBI Taxonomy" id="2763658"/>
    <lineage>
        <taxon>Bacteria</taxon>
        <taxon>Bacillati</taxon>
        <taxon>Bacillota</taxon>
        <taxon>Clostridia</taxon>
        <taxon>Eubacteriales</taxon>
        <taxon>Oscillospiraceae</taxon>
        <taxon>Ligaoa</taxon>
    </lineage>
</organism>
<dbReference type="Proteomes" id="UP000653127">
    <property type="component" value="Unassembled WGS sequence"/>
</dbReference>
<dbReference type="InterPro" id="IPR051676">
    <property type="entry name" value="UPF0053_domain"/>
</dbReference>
<proteinExistence type="inferred from homology"/>
<keyword evidence="8 10" id="KW-0472">Membrane</keyword>
<evidence type="ECO:0000313" key="14">
    <source>
        <dbReference type="EMBL" id="MBC8547616.1"/>
    </source>
</evidence>
<dbReference type="GO" id="GO:0050660">
    <property type="term" value="F:flavin adenine dinucleotide binding"/>
    <property type="evidence" value="ECO:0007669"/>
    <property type="project" value="InterPro"/>
</dbReference>
<dbReference type="InterPro" id="IPR002550">
    <property type="entry name" value="CNNM"/>
</dbReference>
<comment type="similarity">
    <text evidence="2">Belongs to the UPF0053 family.</text>
</comment>
<dbReference type="PANTHER" id="PTHR43099">
    <property type="entry name" value="UPF0053 PROTEIN YRKA"/>
    <property type="match status" value="1"/>
</dbReference>
<dbReference type="Gene3D" id="3.30.465.10">
    <property type="match status" value="1"/>
</dbReference>
<feature type="domain" description="CBS" evidence="12">
    <location>
        <begin position="225"/>
        <end position="288"/>
    </location>
</feature>
<feature type="transmembrane region" description="Helical" evidence="11">
    <location>
        <begin position="104"/>
        <end position="125"/>
    </location>
</feature>
<keyword evidence="6 10" id="KW-1133">Transmembrane helix</keyword>
<reference evidence="14" key="1">
    <citation type="submission" date="2020-08" db="EMBL/GenBank/DDBJ databases">
        <title>Genome public.</title>
        <authorList>
            <person name="Liu C."/>
            <person name="Sun Q."/>
        </authorList>
    </citation>
    <scope>NUCLEOTIDE SEQUENCE</scope>
    <source>
        <strain evidence="14">NSJ-31</strain>
    </source>
</reference>
<dbReference type="SUPFAM" id="SSF56176">
    <property type="entry name" value="FAD-binding/transporter-associated domain-like"/>
    <property type="match status" value="1"/>
</dbReference>
<accession>A0A926E0N2</accession>
<dbReference type="EMBL" id="JACRST010000028">
    <property type="protein sequence ID" value="MBC8547616.1"/>
    <property type="molecule type" value="Genomic_DNA"/>
</dbReference>
<evidence type="ECO:0000256" key="8">
    <source>
        <dbReference type="ARBA" id="ARBA00023136"/>
    </source>
</evidence>
<keyword evidence="4 10" id="KW-0812">Transmembrane</keyword>
<dbReference type="FunFam" id="3.10.580.10:FF:000002">
    <property type="entry name" value="Magnesium/cobalt efflux protein CorC"/>
    <property type="match status" value="1"/>
</dbReference>
<feature type="domain" description="CBS" evidence="12">
    <location>
        <begin position="291"/>
        <end position="348"/>
    </location>
</feature>
<dbReference type="SUPFAM" id="SSF54631">
    <property type="entry name" value="CBS-domain pair"/>
    <property type="match status" value="1"/>
</dbReference>
<evidence type="ECO:0000256" key="1">
    <source>
        <dbReference type="ARBA" id="ARBA00004651"/>
    </source>
</evidence>
<feature type="domain" description="CNNM transmembrane" evidence="13">
    <location>
        <begin position="4"/>
        <end position="206"/>
    </location>
</feature>
<dbReference type="Pfam" id="PF01595">
    <property type="entry name" value="CNNM"/>
    <property type="match status" value="1"/>
</dbReference>
<dbReference type="Gene3D" id="3.10.580.10">
    <property type="entry name" value="CBS-domain"/>
    <property type="match status" value="1"/>
</dbReference>
<dbReference type="PANTHER" id="PTHR43099:SF5">
    <property type="entry name" value="HLYC_CORC FAMILY TRANSPORTER"/>
    <property type="match status" value="1"/>
</dbReference>
<dbReference type="InterPro" id="IPR044751">
    <property type="entry name" value="Ion_transp-like_CBS"/>
</dbReference>
<comment type="caution">
    <text evidence="14">The sequence shown here is derived from an EMBL/GenBank/DDBJ whole genome shotgun (WGS) entry which is preliminary data.</text>
</comment>
<gene>
    <name evidence="14" type="ORF">H8711_11840</name>
</gene>
<dbReference type="InterPro" id="IPR046342">
    <property type="entry name" value="CBS_dom_sf"/>
</dbReference>
<evidence type="ECO:0000256" key="6">
    <source>
        <dbReference type="ARBA" id="ARBA00022989"/>
    </source>
</evidence>
<evidence type="ECO:0000259" key="13">
    <source>
        <dbReference type="PROSITE" id="PS51846"/>
    </source>
</evidence>
<sequence length="449" mass="49913">MDDPGGSIWFYIGLLVFLIFSNAFFAMSELAVIGLNDAKLARMAEDGDRKAKILARLTAQPSRFLSTVQVGVTLAGMLASAVAADTFADMLVAAVTIPGVSPAVLRMIALIVITFLLSYITIVFGELVPKRIAMRYPEKVSFALAGALNVCYKVERPFVALLSATTNGVVRLFGIDPNADDEQVTEEEIRMMVDVGNERGVIEESQREMINNIFEFDDRTVGEVMTHRTEVSGVEVDVTLDEVARLAIEDGYSRIPVYEDTLDNIKGILYVKDLLAMISGNPPEHFDVRDYMRKALFVPESNHCREMFLEFKQKKVQMAIVVDEYGGTSGIVTMEDLLESIVGNIQDEYDDEEEEVTRLSDDEFTFDGAVSLDEVERLLKIEVPDDVDYDTLGGLIIDLLGRIPTEEEHPTVTVDGVDFTVLKVEDRRVALVKAERRPPAEDADSEKEK</sequence>
<dbReference type="Pfam" id="PF03471">
    <property type="entry name" value="CorC_HlyC"/>
    <property type="match status" value="1"/>
</dbReference>
<evidence type="ECO:0000256" key="11">
    <source>
        <dbReference type="SAM" id="Phobius"/>
    </source>
</evidence>
<evidence type="ECO:0000256" key="4">
    <source>
        <dbReference type="ARBA" id="ARBA00022692"/>
    </source>
</evidence>
<evidence type="ECO:0000256" key="9">
    <source>
        <dbReference type="PROSITE-ProRule" id="PRU00703"/>
    </source>
</evidence>
<dbReference type="Pfam" id="PF00571">
    <property type="entry name" value="CBS"/>
    <property type="match status" value="2"/>
</dbReference>
<keyword evidence="7 9" id="KW-0129">CBS domain</keyword>
<evidence type="ECO:0000256" key="3">
    <source>
        <dbReference type="ARBA" id="ARBA00022475"/>
    </source>
</evidence>
<dbReference type="PROSITE" id="PS51371">
    <property type="entry name" value="CBS"/>
    <property type="match status" value="2"/>
</dbReference>
<evidence type="ECO:0000256" key="2">
    <source>
        <dbReference type="ARBA" id="ARBA00006337"/>
    </source>
</evidence>